<evidence type="ECO:0000256" key="1">
    <source>
        <dbReference type="SAM" id="MobiDB-lite"/>
    </source>
</evidence>
<dbReference type="EMBL" id="HBGS01011930">
    <property type="protein sequence ID" value="CAD9389590.1"/>
    <property type="molecule type" value="Transcribed_RNA"/>
</dbReference>
<feature type="compositionally biased region" description="Acidic residues" evidence="1">
    <location>
        <begin position="49"/>
        <end position="59"/>
    </location>
</feature>
<sequence length="144" mass="16637">MDWLMFILVSTEPGVASYFRRNFIWHDCVASPEDFFAKQELPVSQLEREADDCGDDDDAHDPVRSVTKKQSSSSASSHDVIQVMIALSENDELAHAPTVRTFLQRSSLWGRDTTTFLWWPKTSHTQFMMYPSCWRDISTWIDAQ</sequence>
<name>A0A7S2B8L4_9STRA</name>
<reference evidence="2" key="1">
    <citation type="submission" date="2021-01" db="EMBL/GenBank/DDBJ databases">
        <authorList>
            <person name="Corre E."/>
            <person name="Pelletier E."/>
            <person name="Niang G."/>
            <person name="Scheremetjew M."/>
            <person name="Finn R."/>
            <person name="Kale V."/>
            <person name="Holt S."/>
            <person name="Cochrane G."/>
            <person name="Meng A."/>
            <person name="Brown T."/>
            <person name="Cohen L."/>
        </authorList>
    </citation>
    <scope>NUCLEOTIDE SEQUENCE</scope>
    <source>
        <strain evidence="2">CCMP1381</strain>
    </source>
</reference>
<proteinExistence type="predicted"/>
<protein>
    <submittedName>
        <fullName evidence="2">Uncharacterized protein</fullName>
    </submittedName>
</protein>
<evidence type="ECO:0000313" key="2">
    <source>
        <dbReference type="EMBL" id="CAD9389590.1"/>
    </source>
</evidence>
<accession>A0A7S2B8L4</accession>
<feature type="region of interest" description="Disordered" evidence="1">
    <location>
        <begin position="46"/>
        <end position="78"/>
    </location>
</feature>
<dbReference type="AlphaFoldDB" id="A0A7S2B8L4"/>
<gene>
    <name evidence="2" type="ORF">DSPE1174_LOCUS6274</name>
</gene>
<organism evidence="2">
    <name type="scientific">Octactis speculum</name>
    <dbReference type="NCBI Taxonomy" id="3111310"/>
    <lineage>
        <taxon>Eukaryota</taxon>
        <taxon>Sar</taxon>
        <taxon>Stramenopiles</taxon>
        <taxon>Ochrophyta</taxon>
        <taxon>Dictyochophyceae</taxon>
        <taxon>Dictyochales</taxon>
        <taxon>Dictyochaceae</taxon>
        <taxon>Octactis</taxon>
    </lineage>
</organism>